<feature type="domain" description="Methyltransferase" evidence="1">
    <location>
        <begin position="36"/>
        <end position="182"/>
    </location>
</feature>
<dbReference type="InterPro" id="IPR050723">
    <property type="entry name" value="CFA/CMAS"/>
</dbReference>
<dbReference type="CDD" id="cd02440">
    <property type="entry name" value="AdoMet_MTases"/>
    <property type="match status" value="1"/>
</dbReference>
<dbReference type="InterPro" id="IPR029063">
    <property type="entry name" value="SAM-dependent_MTases_sf"/>
</dbReference>
<dbReference type="Pfam" id="PF13847">
    <property type="entry name" value="Methyltransf_31"/>
    <property type="match status" value="1"/>
</dbReference>
<dbReference type="SUPFAM" id="SSF53335">
    <property type="entry name" value="S-adenosyl-L-methionine-dependent methyltransferases"/>
    <property type="match status" value="1"/>
</dbReference>
<dbReference type="PANTHER" id="PTHR43667:SF2">
    <property type="entry name" value="FATTY ACID C-METHYL TRANSFERASE"/>
    <property type="match status" value="1"/>
</dbReference>
<dbReference type="Proteomes" id="UP000245938">
    <property type="component" value="Unassembled WGS sequence"/>
</dbReference>
<dbReference type="OrthoDB" id="9777638at2"/>
<dbReference type="EMBL" id="QFVR01000001">
    <property type="protein sequence ID" value="PWI26720.1"/>
    <property type="molecule type" value="Genomic_DNA"/>
</dbReference>
<name>A0A2U3AQ87_9BACL</name>
<dbReference type="GO" id="GO:0032259">
    <property type="term" value="P:methylation"/>
    <property type="evidence" value="ECO:0007669"/>
    <property type="project" value="UniProtKB-KW"/>
</dbReference>
<dbReference type="RefSeq" id="WP_109304344.1">
    <property type="nucleotide sequence ID" value="NZ_BJUF01000001.1"/>
</dbReference>
<organism evidence="2 3">
    <name type="scientific">Kurthia sibirica</name>
    <dbReference type="NCBI Taxonomy" id="202750"/>
    <lineage>
        <taxon>Bacteria</taxon>
        <taxon>Bacillati</taxon>
        <taxon>Bacillota</taxon>
        <taxon>Bacilli</taxon>
        <taxon>Bacillales</taxon>
        <taxon>Caryophanaceae</taxon>
        <taxon>Kurthia</taxon>
    </lineage>
</organism>
<keyword evidence="2" id="KW-0808">Transferase</keyword>
<dbReference type="Gene3D" id="3.40.50.150">
    <property type="entry name" value="Vaccinia Virus protein VP39"/>
    <property type="match status" value="1"/>
</dbReference>
<sequence length="266" mass="29831">MNIQEIVNCMKIYGQDDTIQMQQTAHRFALIDQMQIKEGMTLLEVGCGQGDTLTALAARVGESGHVMGIDPATEAYGEPITLGQAAQHIRKSILGQRITIHFETALHQLADENHFDAIIFSHCLWYFASEDLLRQLIQKAKKMTSIIHIAEWDIVEVSEHQRAHQTAAYIQSYFAQLHESQANIRTLFTAQQITNICQDLDATVEKSIVDASALQDGQWEIDYAQQMNFEGHAGAQQIATMKEAMQFQAMTSTASMNSFVLTAYFT</sequence>
<evidence type="ECO:0000313" key="3">
    <source>
        <dbReference type="Proteomes" id="UP000245938"/>
    </source>
</evidence>
<protein>
    <submittedName>
        <fullName evidence="2">Class I SAM-dependent methyltransferase</fullName>
    </submittedName>
</protein>
<keyword evidence="2" id="KW-0489">Methyltransferase</keyword>
<accession>A0A2U3AQ87</accession>
<proteinExistence type="predicted"/>
<dbReference type="GO" id="GO:0008168">
    <property type="term" value="F:methyltransferase activity"/>
    <property type="evidence" value="ECO:0007669"/>
    <property type="project" value="UniProtKB-KW"/>
</dbReference>
<keyword evidence="3" id="KW-1185">Reference proteome</keyword>
<gene>
    <name evidence="2" type="ORF">DEX24_00010</name>
</gene>
<comment type="caution">
    <text evidence="2">The sequence shown here is derived from an EMBL/GenBank/DDBJ whole genome shotgun (WGS) entry which is preliminary data.</text>
</comment>
<evidence type="ECO:0000259" key="1">
    <source>
        <dbReference type="Pfam" id="PF13847"/>
    </source>
</evidence>
<dbReference type="PANTHER" id="PTHR43667">
    <property type="entry name" value="CYCLOPROPANE-FATTY-ACYL-PHOSPHOLIPID SYNTHASE"/>
    <property type="match status" value="1"/>
</dbReference>
<evidence type="ECO:0000313" key="2">
    <source>
        <dbReference type="EMBL" id="PWI26720.1"/>
    </source>
</evidence>
<reference evidence="2 3" key="1">
    <citation type="submission" date="2018-05" db="EMBL/GenBank/DDBJ databases">
        <title>Kurthia sibirica genome sequence.</title>
        <authorList>
            <person name="Maclea K.S."/>
            <person name="Goen A.E."/>
        </authorList>
    </citation>
    <scope>NUCLEOTIDE SEQUENCE [LARGE SCALE GENOMIC DNA]</scope>
    <source>
        <strain evidence="2 3">ATCC 49154</strain>
    </source>
</reference>
<dbReference type="InterPro" id="IPR025714">
    <property type="entry name" value="Methyltranfer_dom"/>
</dbReference>
<dbReference type="AlphaFoldDB" id="A0A2U3AQ87"/>